<dbReference type="Pfam" id="PF14148">
    <property type="entry name" value="YhdB"/>
    <property type="match status" value="1"/>
</dbReference>
<dbReference type="RefSeq" id="WP_367780590.1">
    <property type="nucleotide sequence ID" value="NZ_JBFMIA010000023.1"/>
</dbReference>
<sequence length="78" mass="9392">MYTDYDRTLLYLYRNSWDDLLILMVRSKDDLLSKKIKKLLKGIHYPQQQEKTANQYVELFRYAEHCASLHRPIDASIL</sequence>
<proteinExistence type="predicted"/>
<reference evidence="1 2" key="1">
    <citation type="journal article" date="1979" name="Int. J. Syst. Evol. Microbiol.">
        <title>Bacillus globisporus subsp. marinus subsp. nov.</title>
        <authorList>
            <person name="Liu H."/>
        </authorList>
    </citation>
    <scope>NUCLEOTIDE SEQUENCE [LARGE SCALE GENOMIC DNA]</scope>
    <source>
        <strain evidence="1 2">DSM 1297</strain>
    </source>
</reference>
<keyword evidence="2" id="KW-1185">Reference proteome</keyword>
<evidence type="ECO:0000313" key="2">
    <source>
        <dbReference type="Proteomes" id="UP001556040"/>
    </source>
</evidence>
<comment type="caution">
    <text evidence="1">The sequence shown here is derived from an EMBL/GenBank/DDBJ whole genome shotgun (WGS) entry which is preliminary data.</text>
</comment>
<dbReference type="EMBL" id="JBFMIA010000023">
    <property type="protein sequence ID" value="MEW9503101.1"/>
    <property type="molecule type" value="Genomic_DNA"/>
</dbReference>
<name>A0ABV3Q6Y0_9BACL</name>
<dbReference type="Proteomes" id="UP001556040">
    <property type="component" value="Unassembled WGS sequence"/>
</dbReference>
<organism evidence="1 2">
    <name type="scientific">Jeotgalibacillus marinus</name>
    <dbReference type="NCBI Taxonomy" id="86667"/>
    <lineage>
        <taxon>Bacteria</taxon>
        <taxon>Bacillati</taxon>
        <taxon>Bacillota</taxon>
        <taxon>Bacilli</taxon>
        <taxon>Bacillales</taxon>
        <taxon>Caryophanaceae</taxon>
        <taxon>Jeotgalibacillus</taxon>
    </lineage>
</organism>
<dbReference type="InterPro" id="IPR025431">
    <property type="entry name" value="YhdB-like"/>
</dbReference>
<gene>
    <name evidence="1" type="ORF">AB1471_15055</name>
</gene>
<evidence type="ECO:0000313" key="1">
    <source>
        <dbReference type="EMBL" id="MEW9503101.1"/>
    </source>
</evidence>
<protein>
    <submittedName>
        <fullName evidence="1">YhdB family protein</fullName>
    </submittedName>
</protein>
<accession>A0ABV3Q6Y0</accession>